<organism evidence="1 2">
    <name type="scientific">Bacillus yapensis</name>
    <dbReference type="NCBI Taxonomy" id="2492960"/>
    <lineage>
        <taxon>Bacteria</taxon>
        <taxon>Bacillati</taxon>
        <taxon>Bacillota</taxon>
        <taxon>Bacilli</taxon>
        <taxon>Bacillales</taxon>
        <taxon>Bacillaceae</taxon>
        <taxon>Bacillus</taxon>
    </lineage>
</organism>
<name>A0A3S0JS55_9BACI</name>
<sequence>MNSEVKVTIGVKVTPEYVKDIDTMVDFFQSRIELGKVTRSELLLKALDAFTERVADMPEYQDFLALRG</sequence>
<evidence type="ECO:0000313" key="1">
    <source>
        <dbReference type="EMBL" id="RTR27808.1"/>
    </source>
</evidence>
<dbReference type="RefSeq" id="WP_126410202.1">
    <property type="nucleotide sequence ID" value="NZ_RXNT01000017.1"/>
</dbReference>
<keyword evidence="2" id="KW-1185">Reference proteome</keyword>
<dbReference type="OrthoDB" id="9905248at2"/>
<comment type="caution">
    <text evidence="1">The sequence shown here is derived from an EMBL/GenBank/DDBJ whole genome shotgun (WGS) entry which is preliminary data.</text>
</comment>
<reference evidence="1 2" key="1">
    <citation type="submission" date="2018-12" db="EMBL/GenBank/DDBJ databases">
        <title>Bacillus yapensis draft genome sequence.</title>
        <authorList>
            <person name="Yu L."/>
            <person name="Xu X."/>
            <person name="Tang X."/>
        </authorList>
    </citation>
    <scope>NUCLEOTIDE SEQUENCE [LARGE SCALE GENOMIC DNA]</scope>
    <source>
        <strain evidence="1 2">XXST-01</strain>
    </source>
</reference>
<proteinExistence type="predicted"/>
<dbReference type="Proteomes" id="UP000271374">
    <property type="component" value="Unassembled WGS sequence"/>
</dbReference>
<dbReference type="EMBL" id="RXNT01000017">
    <property type="protein sequence ID" value="RTR27808.1"/>
    <property type="molecule type" value="Genomic_DNA"/>
</dbReference>
<evidence type="ECO:0000313" key="2">
    <source>
        <dbReference type="Proteomes" id="UP000271374"/>
    </source>
</evidence>
<dbReference type="AlphaFoldDB" id="A0A3S0JS55"/>
<accession>A0A3S0JS55</accession>
<evidence type="ECO:0008006" key="3">
    <source>
        <dbReference type="Google" id="ProtNLM"/>
    </source>
</evidence>
<protein>
    <recommendedName>
        <fullName evidence="3">Ribbon-helix-helix protein, CopG family</fullName>
    </recommendedName>
</protein>
<gene>
    <name evidence="1" type="ORF">EKG37_18105</name>
</gene>